<keyword evidence="3" id="KW-0249">Electron transport</keyword>
<dbReference type="Gene3D" id="2.30.110.10">
    <property type="entry name" value="Electron Transport, Fmn-binding Protein, Chain A"/>
    <property type="match status" value="1"/>
</dbReference>
<evidence type="ECO:0000256" key="3">
    <source>
        <dbReference type="ARBA" id="ARBA00022982"/>
    </source>
</evidence>
<accession>A0A645G9P3</accession>
<keyword evidence="4" id="KW-0408">Iron</keyword>
<dbReference type="SUPFAM" id="SSF50475">
    <property type="entry name" value="FMN-binding split barrel"/>
    <property type="match status" value="1"/>
</dbReference>
<dbReference type="Gene3D" id="2.20.28.10">
    <property type="match status" value="1"/>
</dbReference>
<dbReference type="EMBL" id="VSSQ01072183">
    <property type="protein sequence ID" value="MPN23618.1"/>
    <property type="molecule type" value="Genomic_DNA"/>
</dbReference>
<name>A0A645G9P3_9ZZZZ</name>
<comment type="caution">
    <text evidence="6">The sequence shown here is derived from an EMBL/GenBank/DDBJ whole genome shotgun (WGS) entry which is preliminary data.</text>
</comment>
<dbReference type="GO" id="GO:0010181">
    <property type="term" value="F:FMN binding"/>
    <property type="evidence" value="ECO:0007669"/>
    <property type="project" value="InterPro"/>
</dbReference>
<feature type="domain" description="Rubredoxin-like" evidence="5">
    <location>
        <begin position="81"/>
        <end position="121"/>
    </location>
</feature>
<dbReference type="SUPFAM" id="SSF57802">
    <property type="entry name" value="Rubredoxin-like"/>
    <property type="match status" value="1"/>
</dbReference>
<evidence type="ECO:0000256" key="1">
    <source>
        <dbReference type="ARBA" id="ARBA00022448"/>
    </source>
</evidence>
<evidence type="ECO:0000259" key="5">
    <source>
        <dbReference type="PROSITE" id="PS50903"/>
    </source>
</evidence>
<dbReference type="InterPro" id="IPR024934">
    <property type="entry name" value="Rubredoxin-like_dom"/>
</dbReference>
<sequence>MPHKIVDGLPVLENASAYLRCKVTDSNELSTHTAFFCEVTDAWLGEGEPIIYANYQKNMKAKTMEVFKAFKDTGKLYEEKKEKWVCQICGYVYDGDIPFEQLPDDWKCPLCGHPKSDFSKE</sequence>
<dbReference type="InterPro" id="IPR012349">
    <property type="entry name" value="Split_barrel_FMN-bd"/>
</dbReference>
<keyword evidence="2" id="KW-0479">Metal-binding</keyword>
<keyword evidence="1" id="KW-0813">Transport</keyword>
<dbReference type="CDD" id="cd00730">
    <property type="entry name" value="rubredoxin"/>
    <property type="match status" value="1"/>
</dbReference>
<gene>
    <name evidence="6" type="primary">hrb_13</name>
    <name evidence="6" type="ORF">SDC9_171011</name>
</gene>
<dbReference type="GO" id="GO:0005506">
    <property type="term" value="F:iron ion binding"/>
    <property type="evidence" value="ECO:0007669"/>
    <property type="project" value="InterPro"/>
</dbReference>
<evidence type="ECO:0000256" key="4">
    <source>
        <dbReference type="ARBA" id="ARBA00023004"/>
    </source>
</evidence>
<dbReference type="AlphaFoldDB" id="A0A645G9P3"/>
<dbReference type="PANTHER" id="PTHR48136">
    <property type="entry name" value="RUBREDOXIN-LIKE SUPERFAMILY PROTEIN"/>
    <property type="match status" value="1"/>
</dbReference>
<dbReference type="Pfam" id="PF01613">
    <property type="entry name" value="Flavin_Reduct"/>
    <property type="match status" value="1"/>
</dbReference>
<dbReference type="InterPro" id="IPR024935">
    <property type="entry name" value="Rubredoxin_dom"/>
</dbReference>
<dbReference type="InterPro" id="IPR048574">
    <property type="entry name" value="RUBY_RBDX"/>
</dbReference>
<dbReference type="Pfam" id="PF21349">
    <property type="entry name" value="RUBY_RBDX"/>
    <property type="match status" value="1"/>
</dbReference>
<dbReference type="InterPro" id="IPR002563">
    <property type="entry name" value="Flavin_Rdtase-like_dom"/>
</dbReference>
<dbReference type="InterPro" id="IPR018527">
    <property type="entry name" value="Rubredoxin_Fe_BS"/>
</dbReference>
<organism evidence="6">
    <name type="scientific">bioreactor metagenome</name>
    <dbReference type="NCBI Taxonomy" id="1076179"/>
    <lineage>
        <taxon>unclassified sequences</taxon>
        <taxon>metagenomes</taxon>
        <taxon>ecological metagenomes</taxon>
    </lineage>
</organism>
<dbReference type="PROSITE" id="PS50903">
    <property type="entry name" value="RUBREDOXIN_LIKE"/>
    <property type="match status" value="1"/>
</dbReference>
<dbReference type="PANTHER" id="PTHR48136:SF1">
    <property type="entry name" value="RUBREDOXIN-LIKE SUPERFAMILY PROTEIN"/>
    <property type="match status" value="1"/>
</dbReference>
<dbReference type="PROSITE" id="PS00202">
    <property type="entry name" value="RUBREDOXIN"/>
    <property type="match status" value="1"/>
</dbReference>
<evidence type="ECO:0000256" key="2">
    <source>
        <dbReference type="ARBA" id="ARBA00022723"/>
    </source>
</evidence>
<evidence type="ECO:0000313" key="6">
    <source>
        <dbReference type="EMBL" id="MPN23618.1"/>
    </source>
</evidence>
<protein>
    <submittedName>
        <fullName evidence="6">High molecular weight rubredoxin</fullName>
    </submittedName>
</protein>
<proteinExistence type="predicted"/>
<reference evidence="6" key="1">
    <citation type="submission" date="2019-08" db="EMBL/GenBank/DDBJ databases">
        <authorList>
            <person name="Kucharzyk K."/>
            <person name="Murdoch R.W."/>
            <person name="Higgins S."/>
            <person name="Loffler F."/>
        </authorList>
    </citation>
    <scope>NUCLEOTIDE SEQUENCE</scope>
</reference>